<dbReference type="EMBL" id="LR594035">
    <property type="protein sequence ID" value="VTS28952.1"/>
    <property type="molecule type" value="Genomic_DNA"/>
</dbReference>
<dbReference type="InterPro" id="IPR018779">
    <property type="entry name" value="RecJ_C"/>
</dbReference>
<dbReference type="InterPro" id="IPR051673">
    <property type="entry name" value="SSDNA_exonuclease_RecJ"/>
</dbReference>
<evidence type="ECO:0000259" key="9">
    <source>
        <dbReference type="Pfam" id="PF17768"/>
    </source>
</evidence>
<dbReference type="GO" id="GO:0003676">
    <property type="term" value="F:nucleic acid binding"/>
    <property type="evidence" value="ECO:0007669"/>
    <property type="project" value="InterPro"/>
</dbReference>
<keyword evidence="5 10" id="KW-0269">Exonuclease</keyword>
<dbReference type="PANTHER" id="PTHR30255">
    <property type="entry name" value="SINGLE-STRANDED-DNA-SPECIFIC EXONUCLEASE RECJ"/>
    <property type="match status" value="1"/>
</dbReference>
<dbReference type="Pfam" id="PF02272">
    <property type="entry name" value="DHHA1"/>
    <property type="match status" value="1"/>
</dbReference>
<evidence type="ECO:0000313" key="11">
    <source>
        <dbReference type="Proteomes" id="UP000304914"/>
    </source>
</evidence>
<evidence type="ECO:0000256" key="1">
    <source>
        <dbReference type="ARBA" id="ARBA00005915"/>
    </source>
</evidence>
<feature type="domain" description="DDH" evidence="6">
    <location>
        <begin position="84"/>
        <end position="228"/>
    </location>
</feature>
<evidence type="ECO:0000256" key="5">
    <source>
        <dbReference type="ARBA" id="ARBA00022839"/>
    </source>
</evidence>
<comment type="similarity">
    <text evidence="1">Belongs to the RecJ family.</text>
</comment>
<dbReference type="SUPFAM" id="SSF64182">
    <property type="entry name" value="DHH phosphoesterases"/>
    <property type="match status" value="1"/>
</dbReference>
<evidence type="ECO:0000259" key="6">
    <source>
        <dbReference type="Pfam" id="PF01368"/>
    </source>
</evidence>
<dbReference type="Proteomes" id="UP000304914">
    <property type="component" value="Chromosome"/>
</dbReference>
<dbReference type="InterPro" id="IPR038763">
    <property type="entry name" value="DHH_sf"/>
</dbReference>
<evidence type="ECO:0000259" key="8">
    <source>
        <dbReference type="Pfam" id="PF10141"/>
    </source>
</evidence>
<dbReference type="Gene3D" id="3.90.1640.30">
    <property type="match status" value="1"/>
</dbReference>
<dbReference type="RefSeq" id="WP_138068622.1">
    <property type="nucleotide sequence ID" value="NZ_LR594035.1"/>
</dbReference>
<evidence type="ECO:0000256" key="4">
    <source>
        <dbReference type="ARBA" id="ARBA00022801"/>
    </source>
</evidence>
<dbReference type="InterPro" id="IPR041122">
    <property type="entry name" value="RecJ_OB"/>
</dbReference>
<keyword evidence="3" id="KW-0540">Nuclease</keyword>
<dbReference type="PANTHER" id="PTHR30255:SF2">
    <property type="entry name" value="SINGLE-STRANDED-DNA-SPECIFIC EXONUCLEASE RECJ"/>
    <property type="match status" value="1"/>
</dbReference>
<feature type="domain" description="DHHA1" evidence="7">
    <location>
        <begin position="344"/>
        <end position="437"/>
    </location>
</feature>
<evidence type="ECO:0000256" key="2">
    <source>
        <dbReference type="ARBA" id="ARBA00019841"/>
    </source>
</evidence>
<dbReference type="STRING" id="873448.STRPO_0127"/>
<dbReference type="NCBIfam" id="TIGR00644">
    <property type="entry name" value="recJ"/>
    <property type="match status" value="1"/>
</dbReference>
<protein>
    <recommendedName>
        <fullName evidence="2">Single-stranded-DNA-specific exonuclease RecJ</fullName>
    </recommendedName>
</protein>
<dbReference type="AlphaFoldDB" id="A0A4U9YQQ1"/>
<keyword evidence="4 10" id="KW-0378">Hydrolase</keyword>
<accession>A0A4U9YQQ1</accession>
<evidence type="ECO:0000259" key="7">
    <source>
        <dbReference type="Pfam" id="PF02272"/>
    </source>
</evidence>
<dbReference type="GO" id="GO:0006310">
    <property type="term" value="P:DNA recombination"/>
    <property type="evidence" value="ECO:0007669"/>
    <property type="project" value="InterPro"/>
</dbReference>
<organism evidence="10 11">
    <name type="scientific">Streptococcus pseudoporcinus</name>
    <dbReference type="NCBI Taxonomy" id="361101"/>
    <lineage>
        <taxon>Bacteria</taxon>
        <taxon>Bacillati</taxon>
        <taxon>Bacillota</taxon>
        <taxon>Bacilli</taxon>
        <taxon>Lactobacillales</taxon>
        <taxon>Streptococcaceae</taxon>
        <taxon>Streptococcus</taxon>
    </lineage>
</organism>
<dbReference type="InterPro" id="IPR003156">
    <property type="entry name" value="DHHA1_dom"/>
</dbReference>
<dbReference type="Pfam" id="PF17768">
    <property type="entry name" value="RecJ_OB"/>
    <property type="match status" value="1"/>
</dbReference>
<evidence type="ECO:0000313" key="10">
    <source>
        <dbReference type="EMBL" id="VTS28952.1"/>
    </source>
</evidence>
<feature type="domain" description="Single-stranded-DNA-specific exonuclease RecJ C-terminal" evidence="8">
    <location>
        <begin position="588"/>
        <end position="726"/>
    </location>
</feature>
<dbReference type="GO" id="GO:0006281">
    <property type="term" value="P:DNA repair"/>
    <property type="evidence" value="ECO:0007669"/>
    <property type="project" value="InterPro"/>
</dbReference>
<gene>
    <name evidence="10" type="primary">recJ</name>
    <name evidence="10" type="ORF">NCTC5385_01415</name>
</gene>
<dbReference type="Pfam" id="PF01368">
    <property type="entry name" value="DHH"/>
    <property type="match status" value="1"/>
</dbReference>
<dbReference type="GO" id="GO:0008409">
    <property type="term" value="F:5'-3' exonuclease activity"/>
    <property type="evidence" value="ECO:0007669"/>
    <property type="project" value="InterPro"/>
</dbReference>
<evidence type="ECO:0000256" key="3">
    <source>
        <dbReference type="ARBA" id="ARBA00022722"/>
    </source>
</evidence>
<reference evidence="10 11" key="1">
    <citation type="submission" date="2019-05" db="EMBL/GenBank/DDBJ databases">
        <authorList>
            <consortium name="Pathogen Informatics"/>
        </authorList>
    </citation>
    <scope>NUCLEOTIDE SEQUENCE [LARGE SCALE GENOMIC DNA]</scope>
    <source>
        <strain evidence="10 11">NCTC5385</strain>
    </source>
</reference>
<dbReference type="Gene3D" id="3.10.310.30">
    <property type="match status" value="1"/>
</dbReference>
<dbReference type="Pfam" id="PF10141">
    <property type="entry name" value="ssDNA-exonuc_C"/>
    <property type="match status" value="1"/>
</dbReference>
<feature type="domain" description="RecJ OB" evidence="9">
    <location>
        <begin position="450"/>
        <end position="556"/>
    </location>
</feature>
<proteinExistence type="inferred from homology"/>
<name>A0A4U9YQQ1_9STRE</name>
<dbReference type="InterPro" id="IPR001667">
    <property type="entry name" value="DDH_dom"/>
</dbReference>
<sequence>MIKAKYQWEIQEEKPDSGFFQLAKKEGLSPESAQILYERGIQTPEQVEAFLHADLSQLHDPYLLNDMEKAVTRIRLAIEKGETILVYGDYDADGMTSASIMKETLEMMGAEVRVYLPNRFTDGYGPNLSVYKYFIQQEAISLIITVDNGVSGHDAIAFAQAQGVDVIVTDHHGLPDTLPEAFAIIHPEHPDADYPFKYLAGCGLAFKLATALLEEVPAEFLDLVAIGTVADMVSLQDENRILVKNGLSILRQTERLGLQELMALADVDLDQFNEDVIGFKIAPQLNALGRLDDPNPAIDLLTGFDEEEALAIAELINLKNEERKTLVQTIYDEALQMVDLSKPVQVLAKEGWHPGVLGIVAGRIMEEISQTVIVLNCEDGYAKGSARSIDAINIFEALNAKRELMTAFGGHAGAAGMTLPVDNLDALSQALSEFIEENQIDCNQKNSLTVDAILDLEHLSIDLLRSLQSIGPFGMGNPKPVFLVKDFQLGQARTLGSHNAHLKLRLQKGPVAIDLLAFNQGHLLQDFQQARGLELVVTLSVNSWNGKTTLQLMLVDARVTGLQLIDIRAKSAGIPERVPLYSEDPFNEEIVLDKVPDDQMTLKKVFQKQDYKQIYFKNIIEKPYYLTGYGSKEQFARLYKTIYQFPEFDVRFKLQELSDYLKIDKILLVKMIQIFQELDFVTISDGLMSVNKDATKRDIAESRIYQDLKSLVKFQELMALARPEDIYAFLMGLD</sequence>
<dbReference type="InterPro" id="IPR004610">
    <property type="entry name" value="RecJ"/>
</dbReference>